<evidence type="ECO:0000259" key="4">
    <source>
        <dbReference type="Pfam" id="PF24564"/>
    </source>
</evidence>
<name>A0A1D9QAW4_SCLS1</name>
<proteinExistence type="predicted"/>
<feature type="region of interest" description="Disordered" evidence="2">
    <location>
        <begin position="1"/>
        <end position="44"/>
    </location>
</feature>
<evidence type="ECO:0000313" key="5">
    <source>
        <dbReference type="EMBL" id="APA12100.1"/>
    </source>
</evidence>
<dbReference type="InterPro" id="IPR056024">
    <property type="entry name" value="DUF7605"/>
</dbReference>
<dbReference type="PANTHER" id="PTHR36681">
    <property type="entry name" value="NUCLEAR GTPASE, GERMINAL CENTER-ASSOCIATED, TANDEM DUPLICATE 3"/>
    <property type="match status" value="1"/>
</dbReference>
<dbReference type="SUPFAM" id="SSF52540">
    <property type="entry name" value="P-loop containing nucleoside triphosphate hydrolases"/>
    <property type="match status" value="1"/>
</dbReference>
<evidence type="ECO:0000313" key="6">
    <source>
        <dbReference type="Proteomes" id="UP000177798"/>
    </source>
</evidence>
<keyword evidence="1" id="KW-0175">Coiled coil</keyword>
<gene>
    <name evidence="5" type="ORF">sscle_09g068700</name>
</gene>
<sequence>MGHESDANASPADTLRQGGIKTEVIDNSASTMSEGRDLSSTEPDTITVTRKEETVGATVAFLNEVENIVASHTDMFPEFKNWQDQAKQILSGVKRPRVLVGVLGYTGSGKSSLINALIDEEMVVPANAMRASTSVVTEISWNDSDDPKKAFRAEIEFISDIEWKMEMDILLGDLKNSTKGEDLSAKSGSEASTASAEISAVWPGVTLAKLKGMTSEELFQQIDGVSDHLDCILDISDSKAKPFSQQINSYIDSNNKQVCAKGMSYRPLVRCVRIYTKAEILRHGLVPVDLPGLGDSNTGRTQVAEKYAENLNYVWIVADIVRAIDDQVAKDLMGKSSRRQLLMDGKYDDKYVTFIMTKTDIINTEEVVESLQLREKDLRNILAREENIINEIHDGQEALGRETFKVKKMRKALKALERSKPSKPGKPILRKRKHTEDDRTEVDEQPLDLRTTDKKISKKKLLVKNKAQAVISMKIMEDKLARLKRTLKLVRNEIKAACTQARNNYTQEHLKMDFENGLQGLLDQLHVFCVSSKGYQKLSGRFKRDRIPEGFVTVNDTFIPSLQDYAAASTLTARTNITDAFLNESNLLKLTIKSWAKNDTPNSLSSSQKHALNTRLGEQIETLNKSFGHAFDTAVMRIREIIETNIFPTLEGCIKASTEKAEQACRNIVDSDTSYQTWKAICRRFGKFSNRKNVKYDWNGVFLKPFLRHLATPWDQVFNNQMQDIHKEYSRNVVIIINKSSIDIKPLLQDMSEASASNLPIQFLAKILYLSQKTTSAVSVSRESTQRQAREIHRLINPLIQQHLQPAYQSCSRESDIGALYRMKRLLFDHIKNSNEVMYQECSEVLKTELDKMIETLEKLLAKTHTDTSKYLSKEIGDMIMLAVSKDDEAREKVRNTLRNDLKLELNILEAAWVRGASEPTDSLLSVQAKEKPFDESSVDDDNADNTEDTDASNSSDDARSISDDVEDF</sequence>
<protein>
    <recommendedName>
        <fullName evidence="7">G domain-containing protein</fullName>
    </recommendedName>
</protein>
<feature type="coiled-coil region" evidence="1">
    <location>
        <begin position="473"/>
        <end position="500"/>
    </location>
</feature>
<evidence type="ECO:0008006" key="7">
    <source>
        <dbReference type="Google" id="ProtNLM"/>
    </source>
</evidence>
<evidence type="ECO:0000259" key="3">
    <source>
        <dbReference type="Pfam" id="PF00350"/>
    </source>
</evidence>
<evidence type="ECO:0000256" key="2">
    <source>
        <dbReference type="SAM" id="MobiDB-lite"/>
    </source>
</evidence>
<feature type="domain" description="DUF7605" evidence="4">
    <location>
        <begin position="657"/>
        <end position="835"/>
    </location>
</feature>
<feature type="domain" description="Dynamin N-terminal" evidence="3">
    <location>
        <begin position="100"/>
        <end position="335"/>
    </location>
</feature>
<dbReference type="Proteomes" id="UP000177798">
    <property type="component" value="Chromosome 9"/>
</dbReference>
<dbReference type="Pfam" id="PF24564">
    <property type="entry name" value="DUF7605"/>
    <property type="match status" value="1"/>
</dbReference>
<dbReference type="VEuPathDB" id="FungiDB:sscle_09g068700"/>
<evidence type="ECO:0000256" key="1">
    <source>
        <dbReference type="SAM" id="Coils"/>
    </source>
</evidence>
<reference evidence="6" key="1">
    <citation type="journal article" date="2017" name="Genome Biol. Evol.">
        <title>The complete genome sequence of the phytopathogenic fungus Sclerotinia sclerotiorum reveals insights into the genome architecture of broad host range pathogens.</title>
        <authorList>
            <person name="Derbyshire M."/>
            <person name="Denton-Giles M."/>
            <person name="Hegedus D."/>
            <person name="Seifbarghy S."/>
            <person name="Rollins J."/>
            <person name="van Kan J."/>
            <person name="Seidl M.F."/>
            <person name="Faino L."/>
            <person name="Mbengue M."/>
            <person name="Navaud O."/>
            <person name="Raffaele S."/>
            <person name="Hammond-Kosack K."/>
            <person name="Heard S."/>
            <person name="Oliver R."/>
        </authorList>
    </citation>
    <scope>NUCLEOTIDE SEQUENCE [LARGE SCALE GENOMIC DNA]</scope>
    <source>
        <strain evidence="6">ATCC 18683 / 1980 / Ss-1</strain>
    </source>
</reference>
<organism evidence="5 6">
    <name type="scientific">Sclerotinia sclerotiorum (strain ATCC 18683 / 1980 / Ss-1)</name>
    <name type="common">White mold</name>
    <name type="synonym">Whetzelinia sclerotiorum</name>
    <dbReference type="NCBI Taxonomy" id="665079"/>
    <lineage>
        <taxon>Eukaryota</taxon>
        <taxon>Fungi</taxon>
        <taxon>Dikarya</taxon>
        <taxon>Ascomycota</taxon>
        <taxon>Pezizomycotina</taxon>
        <taxon>Leotiomycetes</taxon>
        <taxon>Helotiales</taxon>
        <taxon>Sclerotiniaceae</taxon>
        <taxon>Sclerotinia</taxon>
    </lineage>
</organism>
<feature type="compositionally biased region" description="Acidic residues" evidence="2">
    <location>
        <begin position="937"/>
        <end position="951"/>
    </location>
</feature>
<accession>A0A1D9QAW4</accession>
<dbReference type="InterPro" id="IPR045063">
    <property type="entry name" value="Dynamin_N"/>
</dbReference>
<feature type="region of interest" description="Disordered" evidence="2">
    <location>
        <begin position="924"/>
        <end position="969"/>
    </location>
</feature>
<dbReference type="EMBL" id="CP017822">
    <property type="protein sequence ID" value="APA12100.1"/>
    <property type="molecule type" value="Genomic_DNA"/>
</dbReference>
<dbReference type="OrthoDB" id="3598281at2759"/>
<dbReference type="AlphaFoldDB" id="A0A1D9QAW4"/>
<dbReference type="PANTHER" id="PTHR36681:SF3">
    <property type="entry name" value="NUCLEAR GTPASE, GERMINAL CENTER-ASSOCIATED, TANDEM DUPLICATE 3"/>
    <property type="match status" value="1"/>
</dbReference>
<dbReference type="Pfam" id="PF00350">
    <property type="entry name" value="Dynamin_N"/>
    <property type="match status" value="1"/>
</dbReference>
<dbReference type="InterPro" id="IPR027417">
    <property type="entry name" value="P-loop_NTPase"/>
</dbReference>
<dbReference type="Gene3D" id="3.40.50.300">
    <property type="entry name" value="P-loop containing nucleotide triphosphate hydrolases"/>
    <property type="match status" value="2"/>
</dbReference>
<feature type="region of interest" description="Disordered" evidence="2">
    <location>
        <begin position="415"/>
        <end position="446"/>
    </location>
</feature>